<dbReference type="EMBL" id="BLAD01000101">
    <property type="protein sequence ID" value="GES05440.1"/>
    <property type="molecule type" value="Genomic_DNA"/>
</dbReference>
<gene>
    <name evidence="1" type="ORF">Acor_75080</name>
</gene>
<protein>
    <recommendedName>
        <fullName evidence="3">Alcohol dehydrogenase-like C-terminal domain-containing protein</fullName>
    </recommendedName>
</protein>
<dbReference type="RefSeq" id="WP_218034719.1">
    <property type="nucleotide sequence ID" value="NZ_BAAABN010000040.1"/>
</dbReference>
<dbReference type="Proteomes" id="UP000334990">
    <property type="component" value="Unassembled WGS sequence"/>
</dbReference>
<organism evidence="1 2">
    <name type="scientific">Acrocarpospora corrugata</name>
    <dbReference type="NCBI Taxonomy" id="35763"/>
    <lineage>
        <taxon>Bacteria</taxon>
        <taxon>Bacillati</taxon>
        <taxon>Actinomycetota</taxon>
        <taxon>Actinomycetes</taxon>
        <taxon>Streptosporangiales</taxon>
        <taxon>Streptosporangiaceae</taxon>
        <taxon>Acrocarpospora</taxon>
    </lineage>
</organism>
<accession>A0A5M3WB25</accession>
<comment type="caution">
    <text evidence="1">The sequence shown here is derived from an EMBL/GenBank/DDBJ whole genome shotgun (WGS) entry which is preliminary data.</text>
</comment>
<evidence type="ECO:0000313" key="1">
    <source>
        <dbReference type="EMBL" id="GES05440.1"/>
    </source>
</evidence>
<keyword evidence="2" id="KW-1185">Reference proteome</keyword>
<dbReference type="AlphaFoldDB" id="A0A5M3WB25"/>
<evidence type="ECO:0000313" key="2">
    <source>
        <dbReference type="Proteomes" id="UP000334990"/>
    </source>
</evidence>
<evidence type="ECO:0008006" key="3">
    <source>
        <dbReference type="Google" id="ProtNLM"/>
    </source>
</evidence>
<reference evidence="1 2" key="1">
    <citation type="submission" date="2019-10" db="EMBL/GenBank/DDBJ databases">
        <title>Whole genome shotgun sequence of Acrocarpospora corrugata NBRC 13972.</title>
        <authorList>
            <person name="Ichikawa N."/>
            <person name="Kimura A."/>
            <person name="Kitahashi Y."/>
            <person name="Komaki H."/>
            <person name="Oguchi A."/>
        </authorList>
    </citation>
    <scope>NUCLEOTIDE SEQUENCE [LARGE SCALE GENOMIC DNA]</scope>
    <source>
        <strain evidence="1 2">NBRC 13972</strain>
    </source>
</reference>
<sequence>MKAAAGFVPGETVLVQGATGVAGRLAVKGLDPQTMDEVYQQIVTWTRSGELTFDVEKVPLSDIETAWQRTDLKGRRLVVMP</sequence>
<name>A0A5M3WB25_9ACTN</name>
<proteinExistence type="predicted"/>